<comment type="pathway">
    <text evidence="1 8">Lipid metabolism; fatty acid biosynthesis.</text>
</comment>
<organism evidence="10 11">
    <name type="scientific">Streptomyces chumphonensis</name>
    <dbReference type="NCBI Taxonomy" id="1214925"/>
    <lineage>
        <taxon>Bacteria</taxon>
        <taxon>Bacillati</taxon>
        <taxon>Actinomycetota</taxon>
        <taxon>Actinomycetes</taxon>
        <taxon>Kitasatosporales</taxon>
        <taxon>Streptomycetaceae</taxon>
        <taxon>Streptomyces</taxon>
    </lineage>
</organism>
<gene>
    <name evidence="10" type="primary">fabG</name>
    <name evidence="10" type="ORF">IF129_23725</name>
</gene>
<dbReference type="InterPro" id="IPR011284">
    <property type="entry name" value="3oxo_ACP_reduc"/>
</dbReference>
<reference evidence="10" key="1">
    <citation type="submission" date="2020-09" db="EMBL/GenBank/DDBJ databases">
        <title>Secondary metabolite and genome analysis of marine Streptomyces chumphonensis KK1-2T.</title>
        <authorList>
            <person name="Phongsopitanun W."/>
            <person name="Kanchanasin P."/>
            <person name="Pittayakhajonwut P."/>
            <person name="Suwanborirux K."/>
            <person name="Tanasupawat S."/>
        </authorList>
    </citation>
    <scope>NUCLEOTIDE SEQUENCE</scope>
    <source>
        <strain evidence="10">KK1-2</strain>
    </source>
</reference>
<keyword evidence="11" id="KW-1185">Reference proteome</keyword>
<dbReference type="FunFam" id="3.40.50.720:FF:000173">
    <property type="entry name" value="3-oxoacyl-[acyl-carrier protein] reductase"/>
    <property type="match status" value="1"/>
</dbReference>
<feature type="active site" description="Proton acceptor" evidence="6">
    <location>
        <position position="156"/>
    </location>
</feature>
<dbReference type="GO" id="GO:0004316">
    <property type="term" value="F:3-oxoacyl-[acyl-carrier-protein] reductase (NADPH) activity"/>
    <property type="evidence" value="ECO:0007669"/>
    <property type="project" value="UniProtKB-UniRule"/>
</dbReference>
<dbReference type="GO" id="GO:0006633">
    <property type="term" value="P:fatty acid biosynthetic process"/>
    <property type="evidence" value="ECO:0007669"/>
    <property type="project" value="UniProtKB-KW"/>
</dbReference>
<dbReference type="InterPro" id="IPR020904">
    <property type="entry name" value="Sc_DH/Rdtase_CS"/>
</dbReference>
<dbReference type="InterPro" id="IPR036291">
    <property type="entry name" value="NAD(P)-bd_dom_sf"/>
</dbReference>
<comment type="catalytic activity">
    <reaction evidence="5 8">
        <text>a (3R)-hydroxyacyl-[ACP] + NADP(+) = a 3-oxoacyl-[ACP] + NADPH + H(+)</text>
        <dbReference type="Rhea" id="RHEA:17397"/>
        <dbReference type="Rhea" id="RHEA-COMP:9916"/>
        <dbReference type="Rhea" id="RHEA-COMP:9945"/>
        <dbReference type="ChEBI" id="CHEBI:15378"/>
        <dbReference type="ChEBI" id="CHEBI:57783"/>
        <dbReference type="ChEBI" id="CHEBI:58349"/>
        <dbReference type="ChEBI" id="CHEBI:78776"/>
        <dbReference type="ChEBI" id="CHEBI:78827"/>
        <dbReference type="EC" id="1.1.1.100"/>
    </reaction>
</comment>
<dbReference type="SUPFAM" id="SSF51735">
    <property type="entry name" value="NAD(P)-binding Rossmann-fold domains"/>
    <property type="match status" value="1"/>
</dbReference>
<dbReference type="InterPro" id="IPR057326">
    <property type="entry name" value="KR_dom"/>
</dbReference>
<protein>
    <recommendedName>
        <fullName evidence="3 8">3-oxoacyl-[acyl-carrier-protein] reductase</fullName>
        <ecNumber evidence="3 8">1.1.1.100</ecNumber>
    </recommendedName>
</protein>
<dbReference type="InterPro" id="IPR002347">
    <property type="entry name" value="SDR_fam"/>
</dbReference>
<dbReference type="NCBIfam" id="NF005559">
    <property type="entry name" value="PRK07231.1"/>
    <property type="match status" value="1"/>
</dbReference>
<keyword evidence="4 8" id="KW-0560">Oxidoreductase</keyword>
<dbReference type="InterPro" id="IPR050259">
    <property type="entry name" value="SDR"/>
</dbReference>
<dbReference type="CDD" id="cd05333">
    <property type="entry name" value="BKR_SDR_c"/>
    <property type="match status" value="1"/>
</dbReference>
<dbReference type="SMART" id="SM00822">
    <property type="entry name" value="PKS_KR"/>
    <property type="match status" value="1"/>
</dbReference>
<dbReference type="EC" id="1.1.1.100" evidence="3 8"/>
<dbReference type="PANTHER" id="PTHR42879">
    <property type="entry name" value="3-OXOACYL-(ACYL-CARRIER-PROTEIN) REDUCTASE"/>
    <property type="match status" value="1"/>
</dbReference>
<comment type="function">
    <text evidence="8">Catalyzes the NADPH-dependent reduction of beta-ketoacyl-ACP substrates to beta-hydroxyacyl-ACP products, the first reductive step in the elongation cycle of fatty acid biosynthesis.</text>
</comment>
<evidence type="ECO:0000256" key="6">
    <source>
        <dbReference type="PIRSR" id="PIRSR611284-1"/>
    </source>
</evidence>
<feature type="domain" description="Ketoreductase" evidence="9">
    <location>
        <begin position="7"/>
        <end position="220"/>
    </location>
</feature>
<dbReference type="AlphaFoldDB" id="A0A927IFL9"/>
<keyword evidence="8" id="KW-0443">Lipid metabolism</keyword>
<evidence type="ECO:0000256" key="1">
    <source>
        <dbReference type="ARBA" id="ARBA00005194"/>
    </source>
</evidence>
<accession>A0A927IFL9</accession>
<name>A0A927IFL9_9ACTN</name>
<comment type="subunit">
    <text evidence="8">Homotetramer.</text>
</comment>
<evidence type="ECO:0000256" key="2">
    <source>
        <dbReference type="ARBA" id="ARBA00006484"/>
    </source>
</evidence>
<comment type="caution">
    <text evidence="10">The sequence shown here is derived from an EMBL/GenBank/DDBJ whole genome shotgun (WGS) entry which is preliminary data.</text>
</comment>
<evidence type="ECO:0000256" key="7">
    <source>
        <dbReference type="PIRSR" id="PIRSR611284-2"/>
    </source>
</evidence>
<keyword evidence="8" id="KW-0444">Lipid biosynthesis</keyword>
<dbReference type="Pfam" id="PF13561">
    <property type="entry name" value="adh_short_C2"/>
    <property type="match status" value="1"/>
</dbReference>
<dbReference type="EMBL" id="JACXYU010000018">
    <property type="protein sequence ID" value="MBD3934561.1"/>
    <property type="molecule type" value="Genomic_DNA"/>
</dbReference>
<dbReference type="PRINTS" id="PR00080">
    <property type="entry name" value="SDRFAMILY"/>
</dbReference>
<keyword evidence="8" id="KW-0276">Fatty acid metabolism</keyword>
<sequence>MAEKTARTALITGGSRGLGRATALRLADDGYDVAFCYTANEEAARELEKEVSERGVRVLAVRADVSDPDSARAFVNAAQEEFDALDVVVTSAGIVRDNPLLMMKDEDWNRVIDVNLNGTYYVCRYAIFEMMKRKSGCIVNISSVAGVHGNPTQSNYSASKAGIIGFTKAIAKEVGRYGIRANVVAPGFIETDMTSSLTDQVREQALKQIALRRLGRPEEVADMVAYLAGAEYVTGSVLQIDGGIVL</sequence>
<dbReference type="GO" id="GO:0051287">
    <property type="term" value="F:NAD binding"/>
    <property type="evidence" value="ECO:0007669"/>
    <property type="project" value="UniProtKB-UniRule"/>
</dbReference>
<feature type="binding site" evidence="7">
    <location>
        <begin position="156"/>
        <end position="160"/>
    </location>
    <ligand>
        <name>NADP(+)</name>
        <dbReference type="ChEBI" id="CHEBI:58349"/>
    </ligand>
</feature>
<evidence type="ECO:0000256" key="4">
    <source>
        <dbReference type="ARBA" id="ARBA00023002"/>
    </source>
</evidence>
<dbReference type="Proteomes" id="UP000632289">
    <property type="component" value="Unassembled WGS sequence"/>
</dbReference>
<dbReference type="NCBIfam" id="NF009466">
    <property type="entry name" value="PRK12826.1-2"/>
    <property type="match status" value="1"/>
</dbReference>
<dbReference type="PROSITE" id="PS00061">
    <property type="entry name" value="ADH_SHORT"/>
    <property type="match status" value="1"/>
</dbReference>
<feature type="binding site" evidence="7">
    <location>
        <begin position="13"/>
        <end position="16"/>
    </location>
    <ligand>
        <name>NADP(+)</name>
        <dbReference type="ChEBI" id="CHEBI:58349"/>
    </ligand>
</feature>
<comment type="similarity">
    <text evidence="2 8">Belongs to the short-chain dehydrogenases/reductases (SDR) family.</text>
</comment>
<feature type="binding site" evidence="7">
    <location>
        <position position="189"/>
    </location>
    <ligand>
        <name>NADP(+)</name>
        <dbReference type="ChEBI" id="CHEBI:58349"/>
    </ligand>
</feature>
<evidence type="ECO:0000259" key="9">
    <source>
        <dbReference type="SMART" id="SM00822"/>
    </source>
</evidence>
<dbReference type="NCBIfam" id="TIGR01830">
    <property type="entry name" value="3oxo_ACP_reduc"/>
    <property type="match status" value="1"/>
</dbReference>
<keyword evidence="8" id="KW-0275">Fatty acid biosynthesis</keyword>
<evidence type="ECO:0000256" key="8">
    <source>
        <dbReference type="RuleBase" id="RU366074"/>
    </source>
</evidence>
<dbReference type="PANTHER" id="PTHR42879:SF2">
    <property type="entry name" value="3-OXOACYL-[ACYL-CARRIER-PROTEIN] REDUCTASE FABG"/>
    <property type="match status" value="1"/>
</dbReference>
<evidence type="ECO:0000256" key="5">
    <source>
        <dbReference type="ARBA" id="ARBA00048508"/>
    </source>
</evidence>
<evidence type="ECO:0000313" key="10">
    <source>
        <dbReference type="EMBL" id="MBD3934561.1"/>
    </source>
</evidence>
<evidence type="ECO:0000313" key="11">
    <source>
        <dbReference type="Proteomes" id="UP000632289"/>
    </source>
</evidence>
<evidence type="ECO:0000256" key="3">
    <source>
        <dbReference type="ARBA" id="ARBA00012948"/>
    </source>
</evidence>
<keyword evidence="7 8" id="KW-0521">NADP</keyword>
<dbReference type="Gene3D" id="3.40.50.720">
    <property type="entry name" value="NAD(P)-binding Rossmann-like Domain"/>
    <property type="match status" value="1"/>
</dbReference>
<dbReference type="RefSeq" id="WP_191211862.1">
    <property type="nucleotide sequence ID" value="NZ_BAABKL010000001.1"/>
</dbReference>
<proteinExistence type="inferred from homology"/>
<dbReference type="PRINTS" id="PR00081">
    <property type="entry name" value="GDHRDH"/>
</dbReference>